<evidence type="ECO:0000256" key="1">
    <source>
        <dbReference type="SAM" id="Phobius"/>
    </source>
</evidence>
<sequence length="189" mass="21011">MKCFVSTCVYAGTAFNPHKWLVYVSCIPETLSELSFPAISALKSMNVSEEVRAVMIPFRIEMLTQILVLLQQEQGRPQGQFMVHEQSLKRLDPIIFSWLYSSMTRTSVLSQAFPSVFASLILLVGVVVAFTLPVGKKHLLFKDSAVPQSIVSITPDHMGNAETGEFSFGIKRDERMLAEPLLEKNTAAA</sequence>
<gene>
    <name evidence="2" type="ORF">Plil01_001324400</name>
</gene>
<keyword evidence="3" id="KW-1185">Reference proteome</keyword>
<comment type="caution">
    <text evidence="2">The sequence shown here is derived from an EMBL/GenBank/DDBJ whole genome shotgun (WGS) entry which is preliminary data.</text>
</comment>
<dbReference type="Proteomes" id="UP001165083">
    <property type="component" value="Unassembled WGS sequence"/>
</dbReference>
<protein>
    <submittedName>
        <fullName evidence="2">Unnamed protein product</fullName>
    </submittedName>
</protein>
<accession>A0A9W6UES6</accession>
<keyword evidence="1" id="KW-1133">Transmembrane helix</keyword>
<dbReference type="AlphaFoldDB" id="A0A9W6UES6"/>
<evidence type="ECO:0000313" key="2">
    <source>
        <dbReference type="EMBL" id="GMF30968.1"/>
    </source>
</evidence>
<keyword evidence="1" id="KW-0472">Membrane</keyword>
<feature type="transmembrane region" description="Helical" evidence="1">
    <location>
        <begin position="112"/>
        <end position="132"/>
    </location>
</feature>
<dbReference type="EMBL" id="BSXW01000872">
    <property type="protein sequence ID" value="GMF30968.1"/>
    <property type="molecule type" value="Genomic_DNA"/>
</dbReference>
<evidence type="ECO:0000313" key="3">
    <source>
        <dbReference type="Proteomes" id="UP001165083"/>
    </source>
</evidence>
<proteinExistence type="predicted"/>
<keyword evidence="1" id="KW-0812">Transmembrane</keyword>
<organism evidence="2 3">
    <name type="scientific">Phytophthora lilii</name>
    <dbReference type="NCBI Taxonomy" id="2077276"/>
    <lineage>
        <taxon>Eukaryota</taxon>
        <taxon>Sar</taxon>
        <taxon>Stramenopiles</taxon>
        <taxon>Oomycota</taxon>
        <taxon>Peronosporomycetes</taxon>
        <taxon>Peronosporales</taxon>
        <taxon>Peronosporaceae</taxon>
        <taxon>Phytophthora</taxon>
    </lineage>
</organism>
<reference evidence="2" key="1">
    <citation type="submission" date="2023-04" db="EMBL/GenBank/DDBJ databases">
        <title>Phytophthora lilii NBRC 32176.</title>
        <authorList>
            <person name="Ichikawa N."/>
            <person name="Sato H."/>
            <person name="Tonouchi N."/>
        </authorList>
    </citation>
    <scope>NUCLEOTIDE SEQUENCE</scope>
    <source>
        <strain evidence="2">NBRC 32176</strain>
    </source>
</reference>
<name>A0A9W6UES6_9STRA</name>
<dbReference type="OrthoDB" id="419616at2759"/>